<comment type="caution">
    <text evidence="2">The sequence shown here is derived from an EMBL/GenBank/DDBJ whole genome shotgun (WGS) entry which is preliminary data.</text>
</comment>
<proteinExistence type="predicted"/>
<organism evidence="2 3">
    <name type="scientific">Rhodobacter lacus</name>
    <dbReference type="NCBI Taxonomy" id="1641972"/>
    <lineage>
        <taxon>Bacteria</taxon>
        <taxon>Pseudomonadati</taxon>
        <taxon>Pseudomonadota</taxon>
        <taxon>Alphaproteobacteria</taxon>
        <taxon>Rhodobacterales</taxon>
        <taxon>Rhodobacter group</taxon>
        <taxon>Rhodobacter</taxon>
    </lineage>
</organism>
<keyword evidence="1" id="KW-0732">Signal</keyword>
<evidence type="ECO:0000256" key="1">
    <source>
        <dbReference type="SAM" id="SignalP"/>
    </source>
</evidence>
<evidence type="ECO:0000313" key="2">
    <source>
        <dbReference type="EMBL" id="MFD2173099.1"/>
    </source>
</evidence>
<dbReference type="Proteomes" id="UP001597413">
    <property type="component" value="Unassembled WGS sequence"/>
</dbReference>
<keyword evidence="3" id="KW-1185">Reference proteome</keyword>
<accession>A0ABW5A614</accession>
<dbReference type="EMBL" id="JBHUIX010000003">
    <property type="protein sequence ID" value="MFD2173099.1"/>
    <property type="molecule type" value="Genomic_DNA"/>
</dbReference>
<protein>
    <submittedName>
        <fullName evidence="2">Uncharacterized protein</fullName>
    </submittedName>
</protein>
<feature type="chain" id="PRO_5046008449" evidence="1">
    <location>
        <begin position="26"/>
        <end position="131"/>
    </location>
</feature>
<reference evidence="3" key="1">
    <citation type="journal article" date="2019" name="Int. J. Syst. Evol. Microbiol.">
        <title>The Global Catalogue of Microorganisms (GCM) 10K type strain sequencing project: providing services to taxonomists for standard genome sequencing and annotation.</title>
        <authorList>
            <consortium name="The Broad Institute Genomics Platform"/>
            <consortium name="The Broad Institute Genome Sequencing Center for Infectious Disease"/>
            <person name="Wu L."/>
            <person name="Ma J."/>
        </authorList>
    </citation>
    <scope>NUCLEOTIDE SEQUENCE [LARGE SCALE GENOMIC DNA]</scope>
    <source>
        <strain evidence="3">CCUG 55131</strain>
    </source>
</reference>
<name>A0ABW5A614_9RHOB</name>
<evidence type="ECO:0000313" key="3">
    <source>
        <dbReference type="Proteomes" id="UP001597413"/>
    </source>
</evidence>
<gene>
    <name evidence="2" type="ORF">ACFSM0_03225</name>
</gene>
<sequence>MARPLATLFVGLSVIAAPLAAPAEAERGAATPLAVACRSDQPKLSTPEAICALFVERVAARYPDRAVILQESPAPALTLVLLQASTQQFVARLDPPGGTGEAQGAGRFDAPLDDAARAALIDRLLDAAPPL</sequence>
<dbReference type="RefSeq" id="WP_377387044.1">
    <property type="nucleotide sequence ID" value="NZ_JBHUIX010000003.1"/>
</dbReference>
<feature type="signal peptide" evidence="1">
    <location>
        <begin position="1"/>
        <end position="25"/>
    </location>
</feature>